<feature type="region of interest" description="Disordered" evidence="10">
    <location>
        <begin position="1349"/>
        <end position="1378"/>
    </location>
</feature>
<dbReference type="Gene3D" id="1.10.510.10">
    <property type="entry name" value="Transferase(Phosphotransferase) domain 1"/>
    <property type="match status" value="1"/>
</dbReference>
<accession>A0A8S3ZIM6</accession>
<feature type="compositionally biased region" description="Basic and acidic residues" evidence="10">
    <location>
        <begin position="708"/>
        <end position="720"/>
    </location>
</feature>
<feature type="compositionally biased region" description="Polar residues" evidence="10">
    <location>
        <begin position="223"/>
        <end position="237"/>
    </location>
</feature>
<evidence type="ECO:0000256" key="4">
    <source>
        <dbReference type="ARBA" id="ARBA00022679"/>
    </source>
</evidence>
<keyword evidence="13" id="KW-1185">Reference proteome</keyword>
<dbReference type="EC" id="2.7.11.1" evidence="2"/>
<feature type="compositionally biased region" description="Polar residues" evidence="10">
    <location>
        <begin position="165"/>
        <end position="174"/>
    </location>
</feature>
<feature type="region of interest" description="Disordered" evidence="10">
    <location>
        <begin position="1076"/>
        <end position="1095"/>
    </location>
</feature>
<evidence type="ECO:0000256" key="9">
    <source>
        <dbReference type="ARBA" id="ARBA00048679"/>
    </source>
</evidence>
<evidence type="ECO:0000256" key="8">
    <source>
        <dbReference type="ARBA" id="ARBA00047899"/>
    </source>
</evidence>
<name>A0A8S3ZIM6_9EUPU</name>
<feature type="compositionally biased region" description="Low complexity" evidence="10">
    <location>
        <begin position="784"/>
        <end position="793"/>
    </location>
</feature>
<evidence type="ECO:0000256" key="1">
    <source>
        <dbReference type="ARBA" id="ARBA00001946"/>
    </source>
</evidence>
<feature type="compositionally biased region" description="Polar residues" evidence="10">
    <location>
        <begin position="1578"/>
        <end position="1593"/>
    </location>
</feature>
<feature type="region of interest" description="Disordered" evidence="10">
    <location>
        <begin position="220"/>
        <end position="240"/>
    </location>
</feature>
<reference evidence="12" key="1">
    <citation type="submission" date="2021-04" db="EMBL/GenBank/DDBJ databases">
        <authorList>
            <consortium name="Molecular Ecology Group"/>
        </authorList>
    </citation>
    <scope>NUCLEOTIDE SEQUENCE</scope>
</reference>
<dbReference type="PROSITE" id="PS50011">
    <property type="entry name" value="PROTEIN_KINASE_DOM"/>
    <property type="match status" value="1"/>
</dbReference>
<feature type="compositionally biased region" description="Basic and acidic residues" evidence="10">
    <location>
        <begin position="289"/>
        <end position="314"/>
    </location>
</feature>
<keyword evidence="6" id="KW-0418">Kinase</keyword>
<dbReference type="OrthoDB" id="4062651at2759"/>
<feature type="compositionally biased region" description="Polar residues" evidence="10">
    <location>
        <begin position="1015"/>
        <end position="1033"/>
    </location>
</feature>
<keyword evidence="7" id="KW-0067">ATP-binding</keyword>
<feature type="region of interest" description="Disordered" evidence="10">
    <location>
        <begin position="1417"/>
        <end position="1597"/>
    </location>
</feature>
<dbReference type="InterPro" id="IPR008271">
    <property type="entry name" value="Ser/Thr_kinase_AS"/>
</dbReference>
<dbReference type="InterPro" id="IPR050588">
    <property type="entry name" value="WNK_Ser-Thr_kinase"/>
</dbReference>
<evidence type="ECO:0000313" key="13">
    <source>
        <dbReference type="Proteomes" id="UP000678393"/>
    </source>
</evidence>
<comment type="catalytic activity">
    <reaction evidence="9">
        <text>L-seryl-[protein] + ATP = O-phospho-L-seryl-[protein] + ADP + H(+)</text>
        <dbReference type="Rhea" id="RHEA:17989"/>
        <dbReference type="Rhea" id="RHEA-COMP:9863"/>
        <dbReference type="Rhea" id="RHEA-COMP:11604"/>
        <dbReference type="ChEBI" id="CHEBI:15378"/>
        <dbReference type="ChEBI" id="CHEBI:29999"/>
        <dbReference type="ChEBI" id="CHEBI:30616"/>
        <dbReference type="ChEBI" id="CHEBI:83421"/>
        <dbReference type="ChEBI" id="CHEBI:456216"/>
        <dbReference type="EC" id="2.7.11.1"/>
    </reaction>
</comment>
<evidence type="ECO:0000256" key="6">
    <source>
        <dbReference type="ARBA" id="ARBA00022777"/>
    </source>
</evidence>
<dbReference type="PANTHER" id="PTHR13902">
    <property type="entry name" value="SERINE/THREONINE-PROTEIN KINASE WNK WITH NO LYSINE -RELATED"/>
    <property type="match status" value="1"/>
</dbReference>
<dbReference type="Proteomes" id="UP000678393">
    <property type="component" value="Unassembled WGS sequence"/>
</dbReference>
<feature type="region of interest" description="Disordered" evidence="10">
    <location>
        <begin position="844"/>
        <end position="871"/>
    </location>
</feature>
<feature type="region of interest" description="Disordered" evidence="10">
    <location>
        <begin position="1"/>
        <end position="40"/>
    </location>
</feature>
<dbReference type="PROSITE" id="PS00108">
    <property type="entry name" value="PROTEIN_KINASE_ST"/>
    <property type="match status" value="1"/>
</dbReference>
<dbReference type="CDD" id="cd13983">
    <property type="entry name" value="STKc_WNK"/>
    <property type="match status" value="1"/>
</dbReference>
<feature type="region of interest" description="Disordered" evidence="10">
    <location>
        <begin position="146"/>
        <end position="181"/>
    </location>
</feature>
<comment type="caution">
    <text evidence="12">The sequence shown here is derived from an EMBL/GenBank/DDBJ whole genome shotgun (WGS) entry which is preliminary data.</text>
</comment>
<dbReference type="Gene3D" id="3.30.200.20">
    <property type="entry name" value="Phosphorylase Kinase, domain 1"/>
    <property type="match status" value="1"/>
</dbReference>
<feature type="compositionally biased region" description="Low complexity" evidence="10">
    <location>
        <begin position="673"/>
        <end position="685"/>
    </location>
</feature>
<sequence>MSKALVKKAVNGDSRDLRKQSPARAKRSSPNGHVQDADTGIRLKKSEVIIDKQKKQLVNEQLNEAKGTCSSVLRPRSTTRRQCVSDSVSVSTDISVSELDVDLHSGAKKAAGRAIFTLIPPKRSISTLQVTVEDPNKLEQESKLGIGDNSQLDGKSLIGKKRRVNNVTGNSSSKSPHRKLEPLNRTMQEEHRTDLHPTVPSGSVNGVSDVSHNMDSKVPETMADNSAPTVHPTQTSPSEHKNECIDFTMKSVNVNIKNDDVNDAQDIVDDSVSKQGKEENAGEQFSSAKDTDSDTESKTKKKDEDVKQPRMSPDHRFMKLDEEVGRGTFKTVHKGLEIDTGVHVAWCELQDKRWSKSDRKRFKEEAEMLKELQHPNILRFFDYWEEEGPHRQKIIVLITELMTSGTLKTYLGRFKKLNLKVLKNWCRQILKGLQYLHTRTPPIIHRDLKCDNIFITGTTGSVKIGDLGLATLKSNSFAKSVIGTPEFMAPEMYDEHYDEAVDVYAFGMCMLEMASSEYPYKECHNPGQIYRKVTTGVHPEALDKVRDPEIHSIIEGCIQTKKEDRMTVKDLLAHDFFLEDTGLLVELVRIEDELTDLQVIPLRLRVVDPKKRRDTHKENEAIQFDFDLGQDQAEEIASDLVKSGFLLEDDRRIAAKQIRDRVAQVMKCRVPQTPVPSQAPAQQPSLLPPQPPSVSAQQAVYPQSHSHAVMDDHSSNDRAGGDAGSCVSDINITQSSSQLSTISSTSNIAQNGETLSSHQQRIKYRLRAKAANLSHLDMNAAQQHQVQSCQLQQGGTPNSQPTASASGITASVSTGCLNDESLQILWGNHTHKCIEQLNEYEILKKPPPPPIETELGQEKTRKKSRRRKKTVDKLPPKVTIISYDEASDEVEVLLEVSNNNLTCKFLRNSIPRAEEVEEDLLPDVSKVQIEGVTSLLHQVIQIVTQEGKNSVGQVLTLSPSTSPSAVRKFKINIDTKKGTQSHKHRRQVPKSGLIVTHQSTNTNKFEDDVEEPLVSTETNHESNSTQTHGTVNDNELKVGKPAAAKESVPVNIEELSEKLQSIYPQKTGPMAGQVLPPGAGSETQPSGMKPDAAGQPGQVHVQATYATQAPVGQIVQGMAGIIPQGQVPTVSSTMSQLVQASIQSMASSVQPVNPSQTGHAISSVLIPQSGQETANFMGVETSRNAIQASQTSQVVAGQQAHYPVSFQHQTSGVAPEHLATDAAGHSIPASAVLTHGHTQEPVQKAGNLPTTFSTASHLGYGVHPQQSQMPQLHQMYSMMQNMMHLPPFSIHQPSYYAHMTPYMQTMMQMSHMMHQMQQHLQHGNQHPLPVHMTYPYGHYPGWSYPSNVGPPPPSSHPAENAAFPNTSPPQSPTASRKTVHDMAQTPYNSVENLSLLSKTLPKADFNILEQALARTMSRHNHPHHPTPTPATSFTNLQEASHEHKSTDEPSEVPDEAKSKEEKVLADKGTLADNSPPCPTEIRSEPDLSAPKIKTLSRFKVEVVKDDPLVASKEDESKSSSPEVGNSTIDLTGEVSTEKRGRFQVTKMAVKPVASTSSEGTSTDATPSASSNTNPNNTELSSAKNALSDPSANSHAEDAGATNIAKSGCVSIKHLVHYCTSCAVIDRRPTSPEQKSNSEKIKNELTALEFDVEYQALIN</sequence>
<keyword evidence="5" id="KW-0547">Nucleotide-binding</keyword>
<dbReference type="GO" id="GO:0005524">
    <property type="term" value="F:ATP binding"/>
    <property type="evidence" value="ECO:0007669"/>
    <property type="project" value="UniProtKB-KW"/>
</dbReference>
<dbReference type="GO" id="GO:0004674">
    <property type="term" value="F:protein serine/threonine kinase activity"/>
    <property type="evidence" value="ECO:0007669"/>
    <property type="project" value="UniProtKB-KW"/>
</dbReference>
<evidence type="ECO:0000256" key="3">
    <source>
        <dbReference type="ARBA" id="ARBA00022527"/>
    </source>
</evidence>
<dbReference type="Pfam" id="PF12202">
    <property type="entry name" value="OSR1_C"/>
    <property type="match status" value="1"/>
</dbReference>
<keyword evidence="4" id="KW-0808">Transferase</keyword>
<evidence type="ECO:0000256" key="10">
    <source>
        <dbReference type="SAM" id="MobiDB-lite"/>
    </source>
</evidence>
<dbReference type="EMBL" id="CAJHNH020002718">
    <property type="protein sequence ID" value="CAG5127540.1"/>
    <property type="molecule type" value="Genomic_DNA"/>
</dbReference>
<dbReference type="SUPFAM" id="SSF56112">
    <property type="entry name" value="Protein kinase-like (PK-like)"/>
    <property type="match status" value="1"/>
</dbReference>
<feature type="non-terminal residue" evidence="12">
    <location>
        <position position="1658"/>
    </location>
</feature>
<feature type="region of interest" description="Disordered" evidence="10">
    <location>
        <begin position="272"/>
        <end position="314"/>
    </location>
</feature>
<feature type="compositionally biased region" description="Basic residues" evidence="10">
    <location>
        <begin position="860"/>
        <end position="870"/>
    </location>
</feature>
<dbReference type="Gene3D" id="3.10.20.90">
    <property type="entry name" value="Phosphatidylinositol 3-kinase Catalytic Subunit, Chain A, domain 1"/>
    <property type="match status" value="1"/>
</dbReference>
<dbReference type="FunFam" id="3.30.200.20:FF:000494">
    <property type="entry name" value="serine/threonine-protein kinase WNK2 isoform X2"/>
    <property type="match status" value="1"/>
</dbReference>
<keyword evidence="3" id="KW-0723">Serine/threonine-protein kinase</keyword>
<feature type="compositionally biased region" description="Basic and acidic residues" evidence="10">
    <location>
        <begin position="1454"/>
        <end position="1465"/>
    </location>
</feature>
<evidence type="ECO:0000256" key="2">
    <source>
        <dbReference type="ARBA" id="ARBA00012513"/>
    </source>
</evidence>
<dbReference type="FunFam" id="1.10.510.10:FF:000006">
    <property type="entry name" value="Serine/threonine-protein kinase WNK1 isoform 2"/>
    <property type="match status" value="1"/>
</dbReference>
<feature type="domain" description="Protein kinase" evidence="11">
    <location>
        <begin position="318"/>
        <end position="577"/>
    </location>
</feature>
<dbReference type="Pfam" id="PF00069">
    <property type="entry name" value="Pkinase"/>
    <property type="match status" value="1"/>
</dbReference>
<dbReference type="InterPro" id="IPR011009">
    <property type="entry name" value="Kinase-like_dom_sf"/>
</dbReference>
<dbReference type="InterPro" id="IPR024678">
    <property type="entry name" value="Kinase_OSR1/WNK_CCT"/>
</dbReference>
<feature type="region of interest" description="Disordered" evidence="10">
    <location>
        <begin position="673"/>
        <end position="728"/>
    </location>
</feature>
<comment type="cofactor">
    <cofactor evidence="1">
        <name>Mg(2+)</name>
        <dbReference type="ChEBI" id="CHEBI:18420"/>
    </cofactor>
</comment>
<evidence type="ECO:0000256" key="5">
    <source>
        <dbReference type="ARBA" id="ARBA00022741"/>
    </source>
</evidence>
<protein>
    <recommendedName>
        <fullName evidence="2">non-specific serine/threonine protein kinase</fullName>
        <ecNumber evidence="2">2.7.11.1</ecNumber>
    </recommendedName>
</protein>
<evidence type="ECO:0000313" key="12">
    <source>
        <dbReference type="EMBL" id="CAG5127540.1"/>
    </source>
</evidence>
<comment type="catalytic activity">
    <reaction evidence="8">
        <text>L-threonyl-[protein] + ATP = O-phospho-L-threonyl-[protein] + ADP + H(+)</text>
        <dbReference type="Rhea" id="RHEA:46608"/>
        <dbReference type="Rhea" id="RHEA-COMP:11060"/>
        <dbReference type="Rhea" id="RHEA-COMP:11605"/>
        <dbReference type="ChEBI" id="CHEBI:15378"/>
        <dbReference type="ChEBI" id="CHEBI:30013"/>
        <dbReference type="ChEBI" id="CHEBI:30616"/>
        <dbReference type="ChEBI" id="CHEBI:61977"/>
        <dbReference type="ChEBI" id="CHEBI:456216"/>
        <dbReference type="EC" id="2.7.11.1"/>
    </reaction>
</comment>
<feature type="region of interest" description="Disordered" evidence="10">
    <location>
        <begin position="784"/>
        <end position="806"/>
    </location>
</feature>
<feature type="compositionally biased region" description="Polar residues" evidence="10">
    <location>
        <begin position="1553"/>
        <end position="1563"/>
    </location>
</feature>
<dbReference type="InterPro" id="IPR000719">
    <property type="entry name" value="Prot_kinase_dom"/>
</dbReference>
<gene>
    <name evidence="12" type="ORF">CUNI_LOCUS13098</name>
</gene>
<evidence type="ECO:0000256" key="7">
    <source>
        <dbReference type="ARBA" id="ARBA00022840"/>
    </source>
</evidence>
<feature type="compositionally biased region" description="Basic and acidic residues" evidence="10">
    <location>
        <begin position="1498"/>
        <end position="1517"/>
    </location>
</feature>
<feature type="compositionally biased region" description="Low complexity" evidence="10">
    <location>
        <begin position="1564"/>
        <end position="1577"/>
    </location>
</feature>
<dbReference type="SMART" id="SM00220">
    <property type="entry name" value="S_TKc"/>
    <property type="match status" value="1"/>
</dbReference>
<organism evidence="12 13">
    <name type="scientific">Candidula unifasciata</name>
    <dbReference type="NCBI Taxonomy" id="100452"/>
    <lineage>
        <taxon>Eukaryota</taxon>
        <taxon>Metazoa</taxon>
        <taxon>Spiralia</taxon>
        <taxon>Lophotrochozoa</taxon>
        <taxon>Mollusca</taxon>
        <taxon>Gastropoda</taxon>
        <taxon>Heterobranchia</taxon>
        <taxon>Euthyneura</taxon>
        <taxon>Panpulmonata</taxon>
        <taxon>Eupulmonata</taxon>
        <taxon>Stylommatophora</taxon>
        <taxon>Helicina</taxon>
        <taxon>Helicoidea</taxon>
        <taxon>Geomitridae</taxon>
        <taxon>Candidula</taxon>
    </lineage>
</organism>
<feature type="region of interest" description="Disordered" evidence="10">
    <location>
        <begin position="999"/>
        <end position="1035"/>
    </location>
</feature>
<evidence type="ECO:0000259" key="11">
    <source>
        <dbReference type="PROSITE" id="PS50011"/>
    </source>
</evidence>
<feature type="compositionally biased region" description="Polar residues" evidence="10">
    <location>
        <begin position="794"/>
        <end position="806"/>
    </location>
</feature>
<proteinExistence type="predicted"/>